<feature type="region of interest" description="Disordered" evidence="1">
    <location>
        <begin position="1"/>
        <end position="38"/>
    </location>
</feature>
<dbReference type="EMBL" id="LGRN01000848">
    <property type="protein sequence ID" value="OJD10321.1"/>
    <property type="molecule type" value="Genomic_DNA"/>
</dbReference>
<evidence type="ECO:0000256" key="1">
    <source>
        <dbReference type="SAM" id="MobiDB-lite"/>
    </source>
</evidence>
<evidence type="ECO:0000313" key="3">
    <source>
        <dbReference type="Proteomes" id="UP000182235"/>
    </source>
</evidence>
<name>A0A1J9P0I0_9EURO</name>
<dbReference type="VEuPathDB" id="FungiDB:AJ78_08621"/>
<feature type="compositionally biased region" description="Basic and acidic residues" evidence="1">
    <location>
        <begin position="17"/>
        <end position="31"/>
    </location>
</feature>
<proteinExistence type="predicted"/>
<reference evidence="2 3" key="1">
    <citation type="submission" date="2015-07" db="EMBL/GenBank/DDBJ databases">
        <title>Emmonsia species relationships and genome sequence.</title>
        <authorList>
            <consortium name="The Broad Institute Genomics Platform"/>
            <person name="Cuomo C.A."/>
            <person name="Munoz J.F."/>
            <person name="Imamovic A."/>
            <person name="Priest M.E."/>
            <person name="Young S."/>
            <person name="Clay O.K."/>
            <person name="McEwen J.G."/>
        </authorList>
    </citation>
    <scope>NUCLEOTIDE SEQUENCE [LARGE SCALE GENOMIC DNA]</scope>
    <source>
        <strain evidence="2 3">UAMH 9510</strain>
    </source>
</reference>
<accession>A0A1J9P0I0</accession>
<protein>
    <submittedName>
        <fullName evidence="2">Uncharacterized protein</fullName>
    </submittedName>
</protein>
<dbReference type="AlphaFoldDB" id="A0A1J9P0I0"/>
<gene>
    <name evidence="2" type="ORF">AJ78_08621</name>
</gene>
<evidence type="ECO:0000313" key="2">
    <source>
        <dbReference type="EMBL" id="OJD10321.1"/>
    </source>
</evidence>
<keyword evidence="3" id="KW-1185">Reference proteome</keyword>
<comment type="caution">
    <text evidence="2">The sequence shown here is derived from an EMBL/GenBank/DDBJ whole genome shotgun (WGS) entry which is preliminary data.</text>
</comment>
<organism evidence="2 3">
    <name type="scientific">Emergomyces pasteurianus Ep9510</name>
    <dbReference type="NCBI Taxonomy" id="1447872"/>
    <lineage>
        <taxon>Eukaryota</taxon>
        <taxon>Fungi</taxon>
        <taxon>Dikarya</taxon>
        <taxon>Ascomycota</taxon>
        <taxon>Pezizomycotina</taxon>
        <taxon>Eurotiomycetes</taxon>
        <taxon>Eurotiomycetidae</taxon>
        <taxon>Onygenales</taxon>
        <taxon>Ajellomycetaceae</taxon>
        <taxon>Emergomyces</taxon>
    </lineage>
</organism>
<dbReference type="Proteomes" id="UP000182235">
    <property type="component" value="Unassembled WGS sequence"/>
</dbReference>
<sequence>MENRNEPRKRVSTQALRDAEESNKRINRSENQDDMGPEALLHQIKKNRKERIINEGWVENEIRQR</sequence>